<evidence type="ECO:0008006" key="3">
    <source>
        <dbReference type="Google" id="ProtNLM"/>
    </source>
</evidence>
<gene>
    <name evidence="1" type="ORF">PQO05_20735</name>
</gene>
<keyword evidence="2" id="KW-1185">Reference proteome</keyword>
<protein>
    <recommendedName>
        <fullName evidence="3">Lipoprotein</fullName>
    </recommendedName>
</protein>
<sequence>MKRQLKFKLIFSILIFLLISSALILGCKKEISSTQSEAVSVKRTDAELIADAKAYFEKEIDIVQDDKTNATANAVKTLRQKLNKKTVFKNAFTEEMPIGKIVTVPVSYDDKELYVGNRNNFAKLSASTFLITYTDKNKRKQVELVTKIPDQEFLNDTTKALKFWYRKC</sequence>
<name>A0ABY7T4F5_9SPHI</name>
<dbReference type="PROSITE" id="PS51257">
    <property type="entry name" value="PROKAR_LIPOPROTEIN"/>
    <property type="match status" value="1"/>
</dbReference>
<dbReference type="EMBL" id="CP117167">
    <property type="protein sequence ID" value="WCT11169.1"/>
    <property type="molecule type" value="Genomic_DNA"/>
</dbReference>
<dbReference type="RefSeq" id="WP_273629361.1">
    <property type="nucleotide sequence ID" value="NZ_CP117167.1"/>
</dbReference>
<reference evidence="1 2" key="1">
    <citation type="submission" date="2023-02" db="EMBL/GenBank/DDBJ databases">
        <title>Genome sequence of Mucilaginibacter jinjuensis strain KACC 16571.</title>
        <authorList>
            <person name="Kim S."/>
            <person name="Heo J."/>
            <person name="Kwon S.-W."/>
        </authorList>
    </citation>
    <scope>NUCLEOTIDE SEQUENCE [LARGE SCALE GENOMIC DNA]</scope>
    <source>
        <strain evidence="1 2">KACC 16571</strain>
    </source>
</reference>
<organism evidence="1 2">
    <name type="scientific">Mucilaginibacter jinjuensis</name>
    <dbReference type="NCBI Taxonomy" id="1176721"/>
    <lineage>
        <taxon>Bacteria</taxon>
        <taxon>Pseudomonadati</taxon>
        <taxon>Bacteroidota</taxon>
        <taxon>Sphingobacteriia</taxon>
        <taxon>Sphingobacteriales</taxon>
        <taxon>Sphingobacteriaceae</taxon>
        <taxon>Mucilaginibacter</taxon>
    </lineage>
</organism>
<proteinExistence type="predicted"/>
<evidence type="ECO:0000313" key="1">
    <source>
        <dbReference type="EMBL" id="WCT11169.1"/>
    </source>
</evidence>
<evidence type="ECO:0000313" key="2">
    <source>
        <dbReference type="Proteomes" id="UP001216139"/>
    </source>
</evidence>
<dbReference type="Proteomes" id="UP001216139">
    <property type="component" value="Chromosome"/>
</dbReference>
<accession>A0ABY7T4F5</accession>